<evidence type="ECO:0000313" key="10">
    <source>
        <dbReference type="RefSeq" id="XP_051859757.1"/>
    </source>
</evidence>
<dbReference type="Pfam" id="PF07714">
    <property type="entry name" value="PK_Tyr_Ser-Thr"/>
    <property type="match status" value="1"/>
</dbReference>
<dbReference type="InterPro" id="IPR011009">
    <property type="entry name" value="Kinase-like_dom_sf"/>
</dbReference>
<proteinExistence type="inferred from homology"/>
<dbReference type="PROSITE" id="PS50011">
    <property type="entry name" value="PROTEIN_KINASE_DOM"/>
    <property type="match status" value="1"/>
</dbReference>
<keyword evidence="5" id="KW-0418">Kinase</keyword>
<sequence length="350" mass="41045">MCGGTRPHLDDIRNIPKYEQIIELIELCWNGDAEKRPTMQEIISNINNLYPILDVEEPNLSLKIPIKNEVNRLIDEDMNAIQKDEWKKITLEELIWYGGFGDVYKALWKTEKGPKIIAVKRYRYHYSINSEKLKIYSLQLKHEHIQKLYCLSFDDNNRPIELKEYADCGTLDSAVHDCTVNIVNNAYEMFSLMWMFHCAKGLKFLHEQTIIRREITTRSLLLFNNYQTLKISLSEAVMTEGASIMLGNFIYMAPEIMGGMQYTRKCDIYSFGIILWEVMSRKKPFNDKDSLPQLFRQIEGASLRPNVNDVVDIQNWDEIKILITKCWDANPQNRPSIKEVLAIMEKYSFY</sequence>
<name>A0A9C6T1I8_DROAB</name>
<dbReference type="PANTHER" id="PTHR46716:SF1">
    <property type="entry name" value="MITOGEN-ACTIVATED PROTEIN KINASE KINASE KINASE 7"/>
    <property type="match status" value="1"/>
</dbReference>
<keyword evidence="8" id="KW-1185">Reference proteome</keyword>
<evidence type="ECO:0000313" key="8">
    <source>
        <dbReference type="Proteomes" id="UP000515160"/>
    </source>
</evidence>
<accession>A0A9C6T1I8</accession>
<evidence type="ECO:0000313" key="9">
    <source>
        <dbReference type="RefSeq" id="XP_051859756.1"/>
    </source>
</evidence>
<dbReference type="PANTHER" id="PTHR46716">
    <property type="entry name" value="MITOGEN-ACTIVATED PROTEIN KINASE KINASE KINASE 7"/>
    <property type="match status" value="1"/>
</dbReference>
<dbReference type="RefSeq" id="XP_051859756.1">
    <property type="nucleotide sequence ID" value="XM_052003796.1"/>
</dbReference>
<dbReference type="Gene3D" id="3.30.200.20">
    <property type="entry name" value="Phosphorylase Kinase, domain 1"/>
    <property type="match status" value="1"/>
</dbReference>
<evidence type="ECO:0000256" key="1">
    <source>
        <dbReference type="ARBA" id="ARBA00006529"/>
    </source>
</evidence>
<evidence type="ECO:0000256" key="2">
    <source>
        <dbReference type="ARBA" id="ARBA00022527"/>
    </source>
</evidence>
<dbReference type="Proteomes" id="UP000515160">
    <property type="component" value="Chromosome 3"/>
</dbReference>
<evidence type="ECO:0000313" key="12">
    <source>
        <dbReference type="RefSeq" id="XP_051859759.1"/>
    </source>
</evidence>
<dbReference type="GeneID" id="117571531"/>
<dbReference type="InterPro" id="IPR000719">
    <property type="entry name" value="Prot_kinase_dom"/>
</dbReference>
<keyword evidence="2" id="KW-0723">Serine/threonine-protein kinase</keyword>
<evidence type="ECO:0000256" key="3">
    <source>
        <dbReference type="ARBA" id="ARBA00022679"/>
    </source>
</evidence>
<gene>
    <name evidence="9 10 11 12" type="primary">LOC117571531</name>
</gene>
<dbReference type="SUPFAM" id="SSF56112">
    <property type="entry name" value="Protein kinase-like (PK-like)"/>
    <property type="match status" value="1"/>
</dbReference>
<comment type="similarity">
    <text evidence="1">Belongs to the protein kinase superfamily. STE Ser/Thr protein kinase family. MAP kinase kinase kinase subfamily.</text>
</comment>
<dbReference type="RefSeq" id="XP_051859757.1">
    <property type="nucleotide sequence ID" value="XM_052003797.1"/>
</dbReference>
<organism evidence="8 11">
    <name type="scientific">Drosophila albomicans</name>
    <name type="common">Fruit fly</name>
    <dbReference type="NCBI Taxonomy" id="7291"/>
    <lineage>
        <taxon>Eukaryota</taxon>
        <taxon>Metazoa</taxon>
        <taxon>Ecdysozoa</taxon>
        <taxon>Arthropoda</taxon>
        <taxon>Hexapoda</taxon>
        <taxon>Insecta</taxon>
        <taxon>Pterygota</taxon>
        <taxon>Neoptera</taxon>
        <taxon>Endopterygota</taxon>
        <taxon>Diptera</taxon>
        <taxon>Brachycera</taxon>
        <taxon>Muscomorpha</taxon>
        <taxon>Ephydroidea</taxon>
        <taxon>Drosophilidae</taxon>
        <taxon>Drosophila</taxon>
    </lineage>
</organism>
<dbReference type="GO" id="GO:0005524">
    <property type="term" value="F:ATP binding"/>
    <property type="evidence" value="ECO:0007669"/>
    <property type="project" value="UniProtKB-KW"/>
</dbReference>
<dbReference type="Gene3D" id="1.10.510.10">
    <property type="entry name" value="Transferase(Phosphotransferase) domain 1"/>
    <property type="match status" value="2"/>
</dbReference>
<evidence type="ECO:0000256" key="6">
    <source>
        <dbReference type="ARBA" id="ARBA00022840"/>
    </source>
</evidence>
<reference evidence="9 10" key="1">
    <citation type="submission" date="2025-04" db="UniProtKB">
        <authorList>
            <consortium name="RefSeq"/>
        </authorList>
    </citation>
    <scope>IDENTIFICATION</scope>
    <source>
        <strain evidence="9 10">15112-1751.03</strain>
        <tissue evidence="9 10">Whole Adult</tissue>
    </source>
</reference>
<evidence type="ECO:0000256" key="4">
    <source>
        <dbReference type="ARBA" id="ARBA00022741"/>
    </source>
</evidence>
<keyword evidence="6" id="KW-0067">ATP-binding</keyword>
<evidence type="ECO:0000313" key="11">
    <source>
        <dbReference type="RefSeq" id="XP_051859758.1"/>
    </source>
</evidence>
<dbReference type="GO" id="GO:0006955">
    <property type="term" value="P:immune response"/>
    <property type="evidence" value="ECO:0007669"/>
    <property type="project" value="TreeGrafter"/>
</dbReference>
<feature type="domain" description="Protein kinase" evidence="7">
    <location>
        <begin position="89"/>
        <end position="350"/>
    </location>
</feature>
<dbReference type="InterPro" id="IPR001245">
    <property type="entry name" value="Ser-Thr/Tyr_kinase_cat_dom"/>
</dbReference>
<protein>
    <submittedName>
        <fullName evidence="9 10">Mitogen-activated protein kinase kinase kinase 7-like isoform X1</fullName>
    </submittedName>
</protein>
<keyword evidence="3" id="KW-0808">Transferase</keyword>
<dbReference type="RefSeq" id="XP_051859758.1">
    <property type="nucleotide sequence ID" value="XM_052003798.1"/>
</dbReference>
<dbReference type="RefSeq" id="XP_051859759.1">
    <property type="nucleotide sequence ID" value="XM_052003799.1"/>
</dbReference>
<dbReference type="OrthoDB" id="10261027at2759"/>
<dbReference type="GO" id="GO:0004709">
    <property type="term" value="F:MAP kinase kinase kinase activity"/>
    <property type="evidence" value="ECO:0007669"/>
    <property type="project" value="TreeGrafter"/>
</dbReference>
<keyword evidence="4" id="KW-0547">Nucleotide-binding</keyword>
<evidence type="ECO:0000259" key="7">
    <source>
        <dbReference type="PROSITE" id="PS50011"/>
    </source>
</evidence>
<dbReference type="GO" id="GO:0043123">
    <property type="term" value="P:positive regulation of canonical NF-kappaB signal transduction"/>
    <property type="evidence" value="ECO:0007669"/>
    <property type="project" value="TreeGrafter"/>
</dbReference>
<dbReference type="GO" id="GO:0007254">
    <property type="term" value="P:JNK cascade"/>
    <property type="evidence" value="ECO:0007669"/>
    <property type="project" value="TreeGrafter"/>
</dbReference>
<dbReference type="AlphaFoldDB" id="A0A9C6T1I8"/>
<evidence type="ECO:0000256" key="5">
    <source>
        <dbReference type="ARBA" id="ARBA00022777"/>
    </source>
</evidence>